<comment type="caution">
    <text evidence="1">The sequence shown here is derived from an EMBL/GenBank/DDBJ whole genome shotgun (WGS) entry which is preliminary data.</text>
</comment>
<dbReference type="EMBL" id="JAKUCV010000127">
    <property type="protein sequence ID" value="KAJ4851111.1"/>
    <property type="molecule type" value="Genomic_DNA"/>
</dbReference>
<sequence length="54" mass="6391">MPPLCDGQSVRRRRVRISVLSLPTEMNRWQADLFGMEADPRDGLQIYPWRTVFE</sequence>
<proteinExistence type="predicted"/>
<dbReference type="Proteomes" id="UP001141552">
    <property type="component" value="Unassembled WGS sequence"/>
</dbReference>
<dbReference type="AlphaFoldDB" id="A0A9Q0GJT4"/>
<protein>
    <submittedName>
        <fullName evidence="1">Uncharacterized protein</fullName>
    </submittedName>
</protein>
<organism evidence="1 2">
    <name type="scientific">Turnera subulata</name>
    <dbReference type="NCBI Taxonomy" id="218843"/>
    <lineage>
        <taxon>Eukaryota</taxon>
        <taxon>Viridiplantae</taxon>
        <taxon>Streptophyta</taxon>
        <taxon>Embryophyta</taxon>
        <taxon>Tracheophyta</taxon>
        <taxon>Spermatophyta</taxon>
        <taxon>Magnoliopsida</taxon>
        <taxon>eudicotyledons</taxon>
        <taxon>Gunneridae</taxon>
        <taxon>Pentapetalae</taxon>
        <taxon>rosids</taxon>
        <taxon>fabids</taxon>
        <taxon>Malpighiales</taxon>
        <taxon>Passifloraceae</taxon>
        <taxon>Turnera</taxon>
    </lineage>
</organism>
<reference evidence="1" key="2">
    <citation type="journal article" date="2023" name="Plants (Basel)">
        <title>Annotation of the Turnera subulata (Passifloraceae) Draft Genome Reveals the S-Locus Evolved after the Divergence of Turneroideae from Passifloroideae in a Stepwise Manner.</title>
        <authorList>
            <person name="Henning P.M."/>
            <person name="Roalson E.H."/>
            <person name="Mir W."/>
            <person name="McCubbin A.G."/>
            <person name="Shore J.S."/>
        </authorList>
    </citation>
    <scope>NUCLEOTIDE SEQUENCE</scope>
    <source>
        <strain evidence="1">F60SS</strain>
    </source>
</reference>
<accession>A0A9Q0GJT4</accession>
<gene>
    <name evidence="1" type="ORF">Tsubulata_022084</name>
</gene>
<keyword evidence="2" id="KW-1185">Reference proteome</keyword>
<evidence type="ECO:0000313" key="2">
    <source>
        <dbReference type="Proteomes" id="UP001141552"/>
    </source>
</evidence>
<reference evidence="1" key="1">
    <citation type="submission" date="2022-02" db="EMBL/GenBank/DDBJ databases">
        <authorList>
            <person name="Henning P.M."/>
            <person name="McCubbin A.G."/>
            <person name="Shore J.S."/>
        </authorList>
    </citation>
    <scope>NUCLEOTIDE SEQUENCE</scope>
    <source>
        <strain evidence="1">F60SS</strain>
        <tissue evidence="1">Leaves</tissue>
    </source>
</reference>
<evidence type="ECO:0000313" key="1">
    <source>
        <dbReference type="EMBL" id="KAJ4851111.1"/>
    </source>
</evidence>
<name>A0A9Q0GJT4_9ROSI</name>